<dbReference type="Proteomes" id="UP000824082">
    <property type="component" value="Unassembled WGS sequence"/>
</dbReference>
<organism evidence="1 2">
    <name type="scientific">Candidatus Egerieicola faecale</name>
    <dbReference type="NCBI Taxonomy" id="2840774"/>
    <lineage>
        <taxon>Bacteria</taxon>
        <taxon>Bacillati</taxon>
        <taxon>Bacillota</taxon>
        <taxon>Clostridia</taxon>
        <taxon>Eubacteriales</taxon>
        <taxon>Oscillospiraceae</taxon>
        <taxon>Oscillospiraceae incertae sedis</taxon>
        <taxon>Candidatus Egerieicola</taxon>
    </lineage>
</organism>
<dbReference type="AlphaFoldDB" id="A0A9D1LIS7"/>
<name>A0A9D1LIS7_9FIRM</name>
<evidence type="ECO:0000313" key="1">
    <source>
        <dbReference type="EMBL" id="HIU42178.1"/>
    </source>
</evidence>
<proteinExistence type="predicted"/>
<gene>
    <name evidence="1" type="ORF">IAD19_06445</name>
</gene>
<reference evidence="1" key="1">
    <citation type="submission" date="2020-10" db="EMBL/GenBank/DDBJ databases">
        <authorList>
            <person name="Gilroy R."/>
        </authorList>
    </citation>
    <scope>NUCLEOTIDE SEQUENCE</scope>
    <source>
        <strain evidence="1">4509</strain>
    </source>
</reference>
<dbReference type="EMBL" id="DVMX01000126">
    <property type="protein sequence ID" value="HIU42178.1"/>
    <property type="molecule type" value="Genomic_DNA"/>
</dbReference>
<accession>A0A9D1LIS7</accession>
<evidence type="ECO:0000313" key="2">
    <source>
        <dbReference type="Proteomes" id="UP000824082"/>
    </source>
</evidence>
<comment type="caution">
    <text evidence="1">The sequence shown here is derived from an EMBL/GenBank/DDBJ whole genome shotgun (WGS) entry which is preliminary data.</text>
</comment>
<protein>
    <submittedName>
        <fullName evidence="1">Uncharacterized protein</fullName>
    </submittedName>
</protein>
<sequence length="268" mass="30479">MEGDILPVDYELSSWKYQNKGQEILHTQPSGGIMITKTILQPDGLFEIAWKGSGSAYSGPWKPKKPGDERFLGKPGEIKVTYDKHGMKRWTKIGSDGRATMERHFGDHNRDWCHTNPHDHVILWDANRGNPLPQGPINYPNGAPEFKQYAKEKYSMNKTPTALGGNSFEEDRFQSISEFKWCVNDGGEVEFEWKGKAYSITHPEGKINIGEGCYQKNGKYYNVISHTEYVPGDGDLWGDTADEILEYNMNGDKLRDVVTQIKVWSRSI</sequence>
<reference evidence="1" key="2">
    <citation type="journal article" date="2021" name="PeerJ">
        <title>Extensive microbial diversity within the chicken gut microbiome revealed by metagenomics and culture.</title>
        <authorList>
            <person name="Gilroy R."/>
            <person name="Ravi A."/>
            <person name="Getino M."/>
            <person name="Pursley I."/>
            <person name="Horton D.L."/>
            <person name="Alikhan N.F."/>
            <person name="Baker D."/>
            <person name="Gharbi K."/>
            <person name="Hall N."/>
            <person name="Watson M."/>
            <person name="Adriaenssens E.M."/>
            <person name="Foster-Nyarko E."/>
            <person name="Jarju S."/>
            <person name="Secka A."/>
            <person name="Antonio M."/>
            <person name="Oren A."/>
            <person name="Chaudhuri R.R."/>
            <person name="La Ragione R."/>
            <person name="Hildebrand F."/>
            <person name="Pallen M.J."/>
        </authorList>
    </citation>
    <scope>NUCLEOTIDE SEQUENCE</scope>
    <source>
        <strain evidence="1">4509</strain>
    </source>
</reference>